<evidence type="ECO:0000313" key="3">
    <source>
        <dbReference type="Proteomes" id="UP000054988"/>
    </source>
</evidence>
<protein>
    <submittedName>
        <fullName evidence="2">Uncharacterized protein</fullName>
    </submittedName>
</protein>
<dbReference type="Proteomes" id="UP000054988">
    <property type="component" value="Unassembled WGS sequence"/>
</dbReference>
<proteinExistence type="predicted"/>
<gene>
    <name evidence="2" type="ORF">WG66_17258</name>
</gene>
<evidence type="ECO:0000313" key="2">
    <source>
        <dbReference type="EMBL" id="KTB30167.1"/>
    </source>
</evidence>
<organism evidence="2 3">
    <name type="scientific">Moniliophthora roreri</name>
    <name type="common">Frosty pod rot fungus</name>
    <name type="synonym">Monilia roreri</name>
    <dbReference type="NCBI Taxonomy" id="221103"/>
    <lineage>
        <taxon>Eukaryota</taxon>
        <taxon>Fungi</taxon>
        <taxon>Dikarya</taxon>
        <taxon>Basidiomycota</taxon>
        <taxon>Agaricomycotina</taxon>
        <taxon>Agaricomycetes</taxon>
        <taxon>Agaricomycetidae</taxon>
        <taxon>Agaricales</taxon>
        <taxon>Marasmiineae</taxon>
        <taxon>Marasmiaceae</taxon>
        <taxon>Moniliophthora</taxon>
    </lineage>
</organism>
<dbReference type="EMBL" id="LATX01002394">
    <property type="protein sequence ID" value="KTB30167.1"/>
    <property type="molecule type" value="Genomic_DNA"/>
</dbReference>
<feature type="compositionally biased region" description="Polar residues" evidence="1">
    <location>
        <begin position="109"/>
        <end position="121"/>
    </location>
</feature>
<name>A0A0W0F1H2_MONRR</name>
<accession>A0A0W0F1H2</accession>
<sequence>MPGTAATKKKKDIIAEWLTNITTLEAITEDDFNASKPGLLAEFKNLYGKDVNLQMDGQKWVAKRFYNTDGKETVSTKDNEAQLGLEAAQVVIANNIKITDFRIAAEDVSSGQKPSPASGVTENDWFDVDELD</sequence>
<dbReference type="AlphaFoldDB" id="A0A0W0F1H2"/>
<comment type="caution">
    <text evidence="2">The sequence shown here is derived from an EMBL/GenBank/DDBJ whole genome shotgun (WGS) entry which is preliminary data.</text>
</comment>
<evidence type="ECO:0000256" key="1">
    <source>
        <dbReference type="SAM" id="MobiDB-lite"/>
    </source>
</evidence>
<reference evidence="2 3" key="1">
    <citation type="submission" date="2015-12" db="EMBL/GenBank/DDBJ databases">
        <title>Draft genome sequence of Moniliophthora roreri, the causal agent of frosty pod rot of cacao.</title>
        <authorList>
            <person name="Aime M.C."/>
            <person name="Diaz-Valderrama J.R."/>
            <person name="Kijpornyongpan T."/>
            <person name="Phillips-Mora W."/>
        </authorList>
    </citation>
    <scope>NUCLEOTIDE SEQUENCE [LARGE SCALE GENOMIC DNA]</scope>
    <source>
        <strain evidence="2 3">MCA 2952</strain>
    </source>
</reference>
<feature type="region of interest" description="Disordered" evidence="1">
    <location>
        <begin position="107"/>
        <end position="132"/>
    </location>
</feature>